<dbReference type="PROSITE" id="PS50928">
    <property type="entry name" value="ABC_TM1"/>
    <property type="match status" value="1"/>
</dbReference>
<proteinExistence type="inferred from homology"/>
<dbReference type="Gene3D" id="1.10.3720.10">
    <property type="entry name" value="MetI-like"/>
    <property type="match status" value="1"/>
</dbReference>
<gene>
    <name evidence="9" type="ORF">EYW49_09955</name>
</gene>
<dbReference type="PANTHER" id="PTHR43163">
    <property type="entry name" value="DIPEPTIDE TRANSPORT SYSTEM PERMEASE PROTEIN DPPB-RELATED"/>
    <property type="match status" value="1"/>
</dbReference>
<accession>A0A4V6MZ32</accession>
<dbReference type="PANTHER" id="PTHR43163:SF6">
    <property type="entry name" value="DIPEPTIDE TRANSPORT SYSTEM PERMEASE PROTEIN DPPB-RELATED"/>
    <property type="match status" value="1"/>
</dbReference>
<dbReference type="CDD" id="cd06261">
    <property type="entry name" value="TM_PBP2"/>
    <property type="match status" value="1"/>
</dbReference>
<dbReference type="InterPro" id="IPR000515">
    <property type="entry name" value="MetI-like"/>
</dbReference>
<evidence type="ECO:0000256" key="1">
    <source>
        <dbReference type="ARBA" id="ARBA00004651"/>
    </source>
</evidence>
<dbReference type="OrthoDB" id="9805855at2"/>
<evidence type="ECO:0000256" key="4">
    <source>
        <dbReference type="ARBA" id="ARBA00022692"/>
    </source>
</evidence>
<evidence type="ECO:0000256" key="7">
    <source>
        <dbReference type="RuleBase" id="RU363032"/>
    </source>
</evidence>
<dbReference type="Pfam" id="PF00528">
    <property type="entry name" value="BPD_transp_1"/>
    <property type="match status" value="1"/>
</dbReference>
<comment type="subcellular location">
    <subcellularLocation>
        <location evidence="1 7">Cell membrane</location>
        <topology evidence="1 7">Multi-pass membrane protein</topology>
    </subcellularLocation>
</comment>
<evidence type="ECO:0000256" key="6">
    <source>
        <dbReference type="ARBA" id="ARBA00023136"/>
    </source>
</evidence>
<keyword evidence="2 7" id="KW-0813">Transport</keyword>
<feature type="transmembrane region" description="Helical" evidence="7">
    <location>
        <begin position="269"/>
        <end position="290"/>
    </location>
</feature>
<evidence type="ECO:0000259" key="8">
    <source>
        <dbReference type="PROSITE" id="PS50928"/>
    </source>
</evidence>
<feature type="transmembrane region" description="Helical" evidence="7">
    <location>
        <begin position="164"/>
        <end position="183"/>
    </location>
</feature>
<keyword evidence="10" id="KW-1185">Reference proteome</keyword>
<dbReference type="InterPro" id="IPR035906">
    <property type="entry name" value="MetI-like_sf"/>
</dbReference>
<feature type="domain" description="ABC transmembrane type-1" evidence="8">
    <location>
        <begin position="98"/>
        <end position="290"/>
    </location>
</feature>
<dbReference type="EMBL" id="SJFN01000012">
    <property type="protein sequence ID" value="TBW38258.1"/>
    <property type="molecule type" value="Genomic_DNA"/>
</dbReference>
<comment type="similarity">
    <text evidence="7">Belongs to the binding-protein-dependent transport system permease family.</text>
</comment>
<dbReference type="GO" id="GO:0005886">
    <property type="term" value="C:plasma membrane"/>
    <property type="evidence" value="ECO:0007669"/>
    <property type="project" value="UniProtKB-SubCell"/>
</dbReference>
<evidence type="ECO:0000313" key="10">
    <source>
        <dbReference type="Proteomes" id="UP000292781"/>
    </source>
</evidence>
<feature type="transmembrane region" description="Helical" evidence="7">
    <location>
        <begin position="138"/>
        <end position="158"/>
    </location>
</feature>
<organism evidence="9 10">
    <name type="scientific">Siculibacillus lacustris</name>
    <dbReference type="NCBI Taxonomy" id="1549641"/>
    <lineage>
        <taxon>Bacteria</taxon>
        <taxon>Pseudomonadati</taxon>
        <taxon>Pseudomonadota</taxon>
        <taxon>Alphaproteobacteria</taxon>
        <taxon>Hyphomicrobiales</taxon>
        <taxon>Ancalomicrobiaceae</taxon>
        <taxon>Siculibacillus</taxon>
    </lineage>
</organism>
<feature type="transmembrane region" description="Helical" evidence="7">
    <location>
        <begin position="104"/>
        <end position="126"/>
    </location>
</feature>
<keyword evidence="6 7" id="KW-0472">Membrane</keyword>
<evidence type="ECO:0000256" key="2">
    <source>
        <dbReference type="ARBA" id="ARBA00022448"/>
    </source>
</evidence>
<feature type="transmembrane region" description="Helical" evidence="7">
    <location>
        <begin position="217"/>
        <end position="242"/>
    </location>
</feature>
<protein>
    <submittedName>
        <fullName evidence="9">ABC transporter permease</fullName>
    </submittedName>
</protein>
<evidence type="ECO:0000256" key="3">
    <source>
        <dbReference type="ARBA" id="ARBA00022475"/>
    </source>
</evidence>
<dbReference type="GO" id="GO:0055085">
    <property type="term" value="P:transmembrane transport"/>
    <property type="evidence" value="ECO:0007669"/>
    <property type="project" value="InterPro"/>
</dbReference>
<sequence length="303" mass="31528">MRRLLPVVTALAAGLARALAIVAVAFFLCRVMPGDVVDVLGLEGGLTDAQQAELRAALGLDRPVIAQFVDWGAQALGGDFGRSVRFDRPVAEMLVHAAPVTLELALGSFGVGIGLAFGLAIAATSLRSRVLDAVIDALNVWSIAVPTFCAGVVGIIVFSLWLGWLPVIGSLVLPILIIGLDNAGQIVKLVREDLAEAVMLPHVRTARAKGLSPWRIALVHVLPVAAPIALVLSGLVLSGLVAGTLTMEILFGLPGIGSLMLNAVHGRDLPVVLAAVTVVAVALVAINTLVDALHRLIDPRVTR</sequence>
<dbReference type="RefSeq" id="WP_131309057.1">
    <property type="nucleotide sequence ID" value="NZ_SJFN01000012.1"/>
</dbReference>
<dbReference type="Proteomes" id="UP000292781">
    <property type="component" value="Unassembled WGS sequence"/>
</dbReference>
<keyword evidence="5 7" id="KW-1133">Transmembrane helix</keyword>
<evidence type="ECO:0000256" key="5">
    <source>
        <dbReference type="ARBA" id="ARBA00022989"/>
    </source>
</evidence>
<evidence type="ECO:0000313" key="9">
    <source>
        <dbReference type="EMBL" id="TBW38258.1"/>
    </source>
</evidence>
<name>A0A4V6MZ32_9HYPH</name>
<keyword evidence="3" id="KW-1003">Cell membrane</keyword>
<keyword evidence="4 7" id="KW-0812">Transmembrane</keyword>
<comment type="caution">
    <text evidence="9">The sequence shown here is derived from an EMBL/GenBank/DDBJ whole genome shotgun (WGS) entry which is preliminary data.</text>
</comment>
<reference evidence="9 10" key="1">
    <citation type="submission" date="2019-02" db="EMBL/GenBank/DDBJ databases">
        <title>Siculibacillus lacustris gen. nov., sp. nov., a new rosette-forming bacterium isolated from a freshwater crater lake (Lake St. Ana, Romania).</title>
        <authorList>
            <person name="Felfoldi T."/>
            <person name="Marton Z."/>
            <person name="Szabo A."/>
            <person name="Mentes A."/>
            <person name="Boka K."/>
            <person name="Marialigeti K."/>
            <person name="Mathe I."/>
            <person name="Koncz M."/>
            <person name="Schumann P."/>
            <person name="Toth E."/>
        </authorList>
    </citation>
    <scope>NUCLEOTIDE SEQUENCE [LARGE SCALE GENOMIC DNA]</scope>
    <source>
        <strain evidence="9 10">SA-279</strain>
    </source>
</reference>
<dbReference type="SUPFAM" id="SSF161098">
    <property type="entry name" value="MetI-like"/>
    <property type="match status" value="1"/>
</dbReference>
<dbReference type="AlphaFoldDB" id="A0A4V6MZ32"/>